<organism evidence="2 3">
    <name type="scientific">Scophthalmus maximus</name>
    <name type="common">Turbot</name>
    <name type="synonym">Psetta maxima</name>
    <dbReference type="NCBI Taxonomy" id="52904"/>
    <lineage>
        <taxon>Eukaryota</taxon>
        <taxon>Metazoa</taxon>
        <taxon>Chordata</taxon>
        <taxon>Craniata</taxon>
        <taxon>Vertebrata</taxon>
        <taxon>Euteleostomi</taxon>
        <taxon>Actinopterygii</taxon>
        <taxon>Neopterygii</taxon>
        <taxon>Teleostei</taxon>
        <taxon>Neoteleostei</taxon>
        <taxon>Acanthomorphata</taxon>
        <taxon>Carangaria</taxon>
        <taxon>Pleuronectiformes</taxon>
        <taxon>Pleuronectoidei</taxon>
        <taxon>Scophthalmidae</taxon>
        <taxon>Scophthalmus</taxon>
    </lineage>
</organism>
<dbReference type="Proteomes" id="UP000438429">
    <property type="component" value="Unassembled WGS sequence"/>
</dbReference>
<accession>A0A6A4TIQ1</accession>
<evidence type="ECO:0000313" key="2">
    <source>
        <dbReference type="EMBL" id="KAF0045095.1"/>
    </source>
</evidence>
<protein>
    <submittedName>
        <fullName evidence="2">Uncharacterized protein</fullName>
    </submittedName>
</protein>
<evidence type="ECO:0000256" key="1">
    <source>
        <dbReference type="SAM" id="MobiDB-lite"/>
    </source>
</evidence>
<comment type="caution">
    <text evidence="2">The sequence shown here is derived from an EMBL/GenBank/DDBJ whole genome shotgun (WGS) entry which is preliminary data.</text>
</comment>
<reference evidence="2 3" key="1">
    <citation type="submission" date="2019-06" db="EMBL/GenBank/DDBJ databases">
        <title>Draft genomes of female and male turbot (Scophthalmus maximus).</title>
        <authorList>
            <person name="Xu H."/>
            <person name="Xu X.-W."/>
            <person name="Shao C."/>
            <person name="Chen S."/>
        </authorList>
    </citation>
    <scope>NUCLEOTIDE SEQUENCE [LARGE SCALE GENOMIC DNA]</scope>
    <source>
        <strain evidence="2">Ysfricsl-2016a</strain>
        <tissue evidence="2">Blood</tissue>
    </source>
</reference>
<proteinExistence type="predicted"/>
<sequence>MSPERGWNVARASPLRKPGPPRLPKPVQLQAQHGIQTSGQLELSICLLKVNCLRTYEAWYSSWDPVDFLAVNECKILNYAQEKN</sequence>
<feature type="region of interest" description="Disordered" evidence="1">
    <location>
        <begin position="1"/>
        <end position="26"/>
    </location>
</feature>
<name>A0A6A4TIQ1_SCOMX</name>
<evidence type="ECO:0000313" key="3">
    <source>
        <dbReference type="Proteomes" id="UP000438429"/>
    </source>
</evidence>
<dbReference type="EMBL" id="VEVO01000002">
    <property type="protein sequence ID" value="KAF0045095.1"/>
    <property type="molecule type" value="Genomic_DNA"/>
</dbReference>
<gene>
    <name evidence="2" type="ORF">F2P81_001624</name>
</gene>
<dbReference type="AlphaFoldDB" id="A0A6A4TIQ1"/>